<protein>
    <submittedName>
        <fullName evidence="2">Uncharacterized protein</fullName>
    </submittedName>
</protein>
<accession>J9GGQ2</accession>
<proteinExistence type="predicted"/>
<reference evidence="2" key="1">
    <citation type="journal article" date="2012" name="PLoS ONE">
        <title>Gene sets for utilization of primary and secondary nutrition supplies in the distal gut of endangered iberian lynx.</title>
        <authorList>
            <person name="Alcaide M."/>
            <person name="Messina E."/>
            <person name="Richter M."/>
            <person name="Bargiela R."/>
            <person name="Peplies J."/>
            <person name="Huws S.A."/>
            <person name="Newbold C.J."/>
            <person name="Golyshin P.N."/>
            <person name="Simon M.A."/>
            <person name="Lopez G."/>
            <person name="Yakimov M.M."/>
            <person name="Ferrer M."/>
        </authorList>
    </citation>
    <scope>NUCLEOTIDE SEQUENCE</scope>
</reference>
<organism evidence="2">
    <name type="scientific">gut metagenome</name>
    <dbReference type="NCBI Taxonomy" id="749906"/>
    <lineage>
        <taxon>unclassified sequences</taxon>
        <taxon>metagenomes</taxon>
        <taxon>organismal metagenomes</taxon>
    </lineage>
</organism>
<sequence length="50" mass="6036">MAAQLFFQKAHLRKHRNTVSHQKTATPDHDFPKRHDIENLNETKPNRHHR</sequence>
<evidence type="ECO:0000256" key="1">
    <source>
        <dbReference type="SAM" id="MobiDB-lite"/>
    </source>
</evidence>
<dbReference type="EMBL" id="AMCI01004215">
    <property type="protein sequence ID" value="EJW98534.1"/>
    <property type="molecule type" value="Genomic_DNA"/>
</dbReference>
<gene>
    <name evidence="2" type="ORF">EVA_13352</name>
</gene>
<evidence type="ECO:0000313" key="2">
    <source>
        <dbReference type="EMBL" id="EJW98534.1"/>
    </source>
</evidence>
<dbReference type="AlphaFoldDB" id="J9GGQ2"/>
<name>J9GGQ2_9ZZZZ</name>
<feature type="compositionally biased region" description="Basic and acidic residues" evidence="1">
    <location>
        <begin position="26"/>
        <end position="38"/>
    </location>
</feature>
<comment type="caution">
    <text evidence="2">The sequence shown here is derived from an EMBL/GenBank/DDBJ whole genome shotgun (WGS) entry which is preliminary data.</text>
</comment>
<feature type="region of interest" description="Disordered" evidence="1">
    <location>
        <begin position="1"/>
        <end position="50"/>
    </location>
</feature>